<gene>
    <name evidence="1" type="ORF">MSG28_003374</name>
</gene>
<reference evidence="1 2" key="1">
    <citation type="journal article" date="2022" name="Genome Biol. Evol.">
        <title>The Spruce Budworm Genome: Reconstructing the Evolutionary History of Antifreeze Proteins.</title>
        <authorList>
            <person name="Beliveau C."/>
            <person name="Gagne P."/>
            <person name="Picq S."/>
            <person name="Vernygora O."/>
            <person name="Keeling C.I."/>
            <person name="Pinkney K."/>
            <person name="Doucet D."/>
            <person name="Wen F."/>
            <person name="Johnston J.S."/>
            <person name="Maaroufi H."/>
            <person name="Boyle B."/>
            <person name="Laroche J."/>
            <person name="Dewar K."/>
            <person name="Juretic N."/>
            <person name="Blackburn G."/>
            <person name="Nisole A."/>
            <person name="Brunet B."/>
            <person name="Brandao M."/>
            <person name="Lumley L."/>
            <person name="Duan J."/>
            <person name="Quan G."/>
            <person name="Lucarotti C.J."/>
            <person name="Roe A.D."/>
            <person name="Sperling F.A.H."/>
            <person name="Levesque R.C."/>
            <person name="Cusson M."/>
        </authorList>
    </citation>
    <scope>NUCLEOTIDE SEQUENCE [LARGE SCALE GENOMIC DNA]</scope>
    <source>
        <strain evidence="1">Glfc:IPQL:Cfum</strain>
    </source>
</reference>
<dbReference type="EMBL" id="CM046105">
    <property type="protein sequence ID" value="KAI8434898.1"/>
    <property type="molecule type" value="Genomic_DNA"/>
</dbReference>
<comment type="caution">
    <text evidence="1">The sequence shown here is derived from an EMBL/GenBank/DDBJ whole genome shotgun (WGS) entry which is preliminary data.</text>
</comment>
<evidence type="ECO:0000313" key="2">
    <source>
        <dbReference type="Proteomes" id="UP001064048"/>
    </source>
</evidence>
<dbReference type="Proteomes" id="UP001064048">
    <property type="component" value="Chromosome 5"/>
</dbReference>
<organism evidence="1 2">
    <name type="scientific">Choristoneura fumiferana</name>
    <name type="common">Spruce budworm moth</name>
    <name type="synonym">Archips fumiferana</name>
    <dbReference type="NCBI Taxonomy" id="7141"/>
    <lineage>
        <taxon>Eukaryota</taxon>
        <taxon>Metazoa</taxon>
        <taxon>Ecdysozoa</taxon>
        <taxon>Arthropoda</taxon>
        <taxon>Hexapoda</taxon>
        <taxon>Insecta</taxon>
        <taxon>Pterygota</taxon>
        <taxon>Neoptera</taxon>
        <taxon>Endopterygota</taxon>
        <taxon>Lepidoptera</taxon>
        <taxon>Glossata</taxon>
        <taxon>Ditrysia</taxon>
        <taxon>Tortricoidea</taxon>
        <taxon>Tortricidae</taxon>
        <taxon>Tortricinae</taxon>
        <taxon>Choristoneura</taxon>
    </lineage>
</organism>
<keyword evidence="2" id="KW-1185">Reference proteome</keyword>
<name>A0ACC0KEJ7_CHOFU</name>
<evidence type="ECO:0000313" key="1">
    <source>
        <dbReference type="EMBL" id="KAI8434898.1"/>
    </source>
</evidence>
<protein>
    <submittedName>
        <fullName evidence="1">Uncharacterized protein</fullName>
    </submittedName>
</protein>
<sequence>MKANENGSSLNDAGLNNASSRAVRLPLRLRVAVEALPFVLRPRSTTTSLVDSRNVMEIKSFGGTEAMRLSLGFFLMVLTLRAARSAIRGPRARAASQHRGYVTARRAQPRLTSQCKLKWQWAGHIARRTDNLWGRKVLKWRPRTGRRSIGRPPTRWTDDIVRIAGTRWMQVACCHSLWRSKGEPFVQQWTSSG</sequence>
<accession>A0ACC0KEJ7</accession>
<proteinExistence type="predicted"/>